<accession>A0A1G5KLC4</accession>
<dbReference type="AlphaFoldDB" id="A0A1G5KLC4"/>
<dbReference type="EMBL" id="FMUS01000028">
    <property type="protein sequence ID" value="SCZ00860.1"/>
    <property type="molecule type" value="Genomic_DNA"/>
</dbReference>
<dbReference type="RefSeq" id="WP_091546192.1">
    <property type="nucleotide sequence ID" value="NZ_FMUS01000028.1"/>
</dbReference>
<organism evidence="1 2">
    <name type="scientific">Alkaliphilus peptidifermentans DSM 18978</name>
    <dbReference type="NCBI Taxonomy" id="1120976"/>
    <lineage>
        <taxon>Bacteria</taxon>
        <taxon>Bacillati</taxon>
        <taxon>Bacillota</taxon>
        <taxon>Clostridia</taxon>
        <taxon>Peptostreptococcales</taxon>
        <taxon>Natronincolaceae</taxon>
        <taxon>Alkaliphilus</taxon>
    </lineage>
</organism>
<keyword evidence="2" id="KW-1185">Reference proteome</keyword>
<name>A0A1G5KLC4_9FIRM</name>
<proteinExistence type="predicted"/>
<evidence type="ECO:0000313" key="2">
    <source>
        <dbReference type="Proteomes" id="UP000198636"/>
    </source>
</evidence>
<protein>
    <recommendedName>
        <fullName evidence="3">DUF4440 domain-containing protein</fullName>
    </recommendedName>
</protein>
<reference evidence="1 2" key="1">
    <citation type="submission" date="2016-10" db="EMBL/GenBank/DDBJ databases">
        <authorList>
            <person name="de Groot N.N."/>
        </authorList>
    </citation>
    <scope>NUCLEOTIDE SEQUENCE [LARGE SCALE GENOMIC DNA]</scope>
    <source>
        <strain evidence="1 2">DSM 18978</strain>
    </source>
</reference>
<evidence type="ECO:0008006" key="3">
    <source>
        <dbReference type="Google" id="ProtNLM"/>
    </source>
</evidence>
<dbReference type="OrthoDB" id="8754772at2"/>
<dbReference type="STRING" id="1120976.SAMN03080606_03536"/>
<dbReference type="Proteomes" id="UP000198636">
    <property type="component" value="Unassembled WGS sequence"/>
</dbReference>
<sequence>MNSEKEIQYAIDKFYKIISGSAGERRNWNEFKSLFFSEDSSLASMKYNADKECITKGMDVESYIVGLCDFLKSNDFYEYGFNYEIKVIGSIASVYSEYAAKRKKEDSNIIKSGVNLVQLIHNGHEWKIHSMLWQDQL</sequence>
<gene>
    <name evidence="1" type="ORF">SAMN03080606_03536</name>
</gene>
<evidence type="ECO:0000313" key="1">
    <source>
        <dbReference type="EMBL" id="SCZ00860.1"/>
    </source>
</evidence>